<dbReference type="EMBL" id="CAKXAJ010020978">
    <property type="protein sequence ID" value="CAH2225632.1"/>
    <property type="molecule type" value="Genomic_DNA"/>
</dbReference>
<evidence type="ECO:0000313" key="3">
    <source>
        <dbReference type="EMBL" id="CAH2225632.1"/>
    </source>
</evidence>
<sequence>MFGCGHRTPTKPGTQEERSATSMSEGQVVGEVNRLNRLSLQDEPEITSKPESPNSVSRNAPLGHSKPVKKVVAAQGLSAVCQKKGVLFEVKIGSPDQGITKAQGRLKEAKACVAKVKAQLNSSRNTKTEIKTEVTQAAERLYQLVKEAEIARTPPLSSTRERENPKVPLDENQSQIEDIRKNDDLVKKLEEHSRVLKENTEEVLKLQKKMEKLQEEGLTYASVAAGRNIRRPTEQAALHSVVVTSKDEEETGEEVLNRIRVAINAKEGGVQIDKVRKAKDRKVIVGCETKEQRDKVLHRLRESGDHLTVEEIKNKDPLVVLKDVLQYNTDEDVLRALKNQNQAILKALESDDNRMEIRFRKKTRNPLTCHIIMRVSPKLWAIMTTGGAVHIDLQKIRVADQSPLIQCSICLGYGHSRRFCKETQEKCSHCGGAHMKSNCEKWLAGATPSCCNCTRAGLDVVGHNAFGSECAVRRKWEALARATIAYC</sequence>
<evidence type="ECO:0000256" key="2">
    <source>
        <dbReference type="SAM" id="MobiDB-lite"/>
    </source>
</evidence>
<dbReference type="AlphaFoldDB" id="A0A8S4QV15"/>
<name>A0A8S4QV15_9NEOP</name>
<keyword evidence="1" id="KW-0175">Coiled coil</keyword>
<feature type="region of interest" description="Disordered" evidence="2">
    <location>
        <begin position="152"/>
        <end position="171"/>
    </location>
</feature>
<organism evidence="3 4">
    <name type="scientific">Pararge aegeria aegeria</name>
    <dbReference type="NCBI Taxonomy" id="348720"/>
    <lineage>
        <taxon>Eukaryota</taxon>
        <taxon>Metazoa</taxon>
        <taxon>Ecdysozoa</taxon>
        <taxon>Arthropoda</taxon>
        <taxon>Hexapoda</taxon>
        <taxon>Insecta</taxon>
        <taxon>Pterygota</taxon>
        <taxon>Neoptera</taxon>
        <taxon>Endopterygota</taxon>
        <taxon>Lepidoptera</taxon>
        <taxon>Glossata</taxon>
        <taxon>Ditrysia</taxon>
        <taxon>Papilionoidea</taxon>
        <taxon>Nymphalidae</taxon>
        <taxon>Satyrinae</taxon>
        <taxon>Satyrini</taxon>
        <taxon>Parargina</taxon>
        <taxon>Pararge</taxon>
    </lineage>
</organism>
<dbReference type="Proteomes" id="UP000838756">
    <property type="component" value="Unassembled WGS sequence"/>
</dbReference>
<protein>
    <submittedName>
        <fullName evidence="3">Jg2421 protein</fullName>
    </submittedName>
</protein>
<feature type="region of interest" description="Disordered" evidence="2">
    <location>
        <begin position="1"/>
        <end position="63"/>
    </location>
</feature>
<reference evidence="3" key="1">
    <citation type="submission" date="2022-03" db="EMBL/GenBank/DDBJ databases">
        <authorList>
            <person name="Lindestad O."/>
        </authorList>
    </citation>
    <scope>NUCLEOTIDE SEQUENCE</scope>
</reference>
<feature type="compositionally biased region" description="Polar residues" evidence="2">
    <location>
        <begin position="49"/>
        <end position="58"/>
    </location>
</feature>
<accession>A0A8S4QV15</accession>
<dbReference type="OrthoDB" id="10022108at2759"/>
<gene>
    <name evidence="3" type="primary">jg2421</name>
    <name evidence="3" type="ORF">PAEG_LOCUS6990</name>
</gene>
<feature type="compositionally biased region" description="Basic and acidic residues" evidence="2">
    <location>
        <begin position="159"/>
        <end position="169"/>
    </location>
</feature>
<evidence type="ECO:0000313" key="4">
    <source>
        <dbReference type="Proteomes" id="UP000838756"/>
    </source>
</evidence>
<feature type="coiled-coil region" evidence="1">
    <location>
        <begin position="182"/>
        <end position="216"/>
    </location>
</feature>
<proteinExistence type="predicted"/>
<evidence type="ECO:0000256" key="1">
    <source>
        <dbReference type="SAM" id="Coils"/>
    </source>
</evidence>
<comment type="caution">
    <text evidence="3">The sequence shown here is derived from an EMBL/GenBank/DDBJ whole genome shotgun (WGS) entry which is preliminary data.</text>
</comment>
<keyword evidence="4" id="KW-1185">Reference proteome</keyword>